<dbReference type="EMBL" id="CAACVG010009823">
    <property type="protein sequence ID" value="VEN54283.1"/>
    <property type="molecule type" value="Genomic_DNA"/>
</dbReference>
<organism evidence="1 3">
    <name type="scientific">Callosobruchus maculatus</name>
    <name type="common">Southern cowpea weevil</name>
    <name type="synonym">Pulse bruchid</name>
    <dbReference type="NCBI Taxonomy" id="64391"/>
    <lineage>
        <taxon>Eukaryota</taxon>
        <taxon>Metazoa</taxon>
        <taxon>Ecdysozoa</taxon>
        <taxon>Arthropoda</taxon>
        <taxon>Hexapoda</taxon>
        <taxon>Insecta</taxon>
        <taxon>Pterygota</taxon>
        <taxon>Neoptera</taxon>
        <taxon>Endopterygota</taxon>
        <taxon>Coleoptera</taxon>
        <taxon>Polyphaga</taxon>
        <taxon>Cucujiformia</taxon>
        <taxon>Chrysomeloidea</taxon>
        <taxon>Chrysomelidae</taxon>
        <taxon>Bruchinae</taxon>
        <taxon>Bruchini</taxon>
        <taxon>Callosobruchus</taxon>
    </lineage>
</organism>
<dbReference type="Proteomes" id="UP000410492">
    <property type="component" value="Unassembled WGS sequence"/>
</dbReference>
<gene>
    <name evidence="2" type="ORF">CALMAC_LOCUS13800</name>
    <name evidence="1" type="ORF">CALMAC_LOCUS7271</name>
</gene>
<dbReference type="EMBL" id="CAACVG010007260">
    <property type="protein sequence ID" value="VEN44509.1"/>
    <property type="molecule type" value="Genomic_DNA"/>
</dbReference>
<reference evidence="1 3" key="1">
    <citation type="submission" date="2019-01" db="EMBL/GenBank/DDBJ databases">
        <authorList>
            <person name="Sayadi A."/>
        </authorList>
    </citation>
    <scope>NUCLEOTIDE SEQUENCE [LARGE SCALE GENOMIC DNA]</scope>
</reference>
<sequence>MPMKVKVLATSTLHRRLPMKISVRASSSTIHLYDPIECKMGLPAKDEEP</sequence>
<keyword evidence="3" id="KW-1185">Reference proteome</keyword>
<accession>A0A653CA26</accession>
<evidence type="ECO:0000313" key="3">
    <source>
        <dbReference type="Proteomes" id="UP000410492"/>
    </source>
</evidence>
<evidence type="ECO:0000313" key="1">
    <source>
        <dbReference type="EMBL" id="VEN44509.1"/>
    </source>
</evidence>
<protein>
    <submittedName>
        <fullName evidence="1">Uncharacterized protein</fullName>
    </submittedName>
</protein>
<proteinExistence type="predicted"/>
<evidence type="ECO:0000313" key="2">
    <source>
        <dbReference type="EMBL" id="VEN54283.1"/>
    </source>
</evidence>
<name>A0A653CA26_CALMS</name>
<dbReference type="AlphaFoldDB" id="A0A653CA26"/>